<dbReference type="CDD" id="cd23945">
    <property type="entry name" value="PAPS_reductase"/>
    <property type="match status" value="1"/>
</dbReference>
<evidence type="ECO:0000256" key="2">
    <source>
        <dbReference type="ARBA" id="ARBA00022490"/>
    </source>
</evidence>
<evidence type="ECO:0000256" key="12">
    <source>
        <dbReference type="ARBA" id="ARBA00032041"/>
    </source>
</evidence>
<dbReference type="NCBIfam" id="NF002537">
    <property type="entry name" value="PRK02090.1"/>
    <property type="match status" value="1"/>
</dbReference>
<reference evidence="17 18" key="1">
    <citation type="submission" date="2020-08" db="EMBL/GenBank/DDBJ databases">
        <title>Genome sequencing of Purple Non-Sulfur Bacteria from various extreme environments.</title>
        <authorList>
            <person name="Mayer M."/>
        </authorList>
    </citation>
    <scope>NUCLEOTIDE SEQUENCE [LARGE SCALE GENOMIC DNA]</scope>
    <source>
        <strain evidence="17 18">2761</strain>
    </source>
</reference>
<gene>
    <name evidence="14" type="primary">cysH</name>
    <name evidence="17" type="ORF">GGD90_001981</name>
</gene>
<dbReference type="InterPro" id="IPR004511">
    <property type="entry name" value="PAPS/APS_Rdtase"/>
</dbReference>
<keyword evidence="5 14" id="KW-0408">Iron</keyword>
<evidence type="ECO:0000256" key="14">
    <source>
        <dbReference type="HAMAP-Rule" id="MF_00063"/>
    </source>
</evidence>
<dbReference type="OrthoDB" id="9794018at2"/>
<comment type="caution">
    <text evidence="17">The sequence shown here is derived from an EMBL/GenBank/DDBJ whole genome shotgun (WGS) entry which is preliminary data.</text>
</comment>
<comment type="pathway">
    <text evidence="8 14">Sulfur metabolism; hydrogen sulfide biosynthesis; sulfite from sulfate.</text>
</comment>
<dbReference type="HAMAP" id="MF_00063">
    <property type="entry name" value="CysH"/>
    <property type="match status" value="1"/>
</dbReference>
<evidence type="ECO:0000256" key="8">
    <source>
        <dbReference type="ARBA" id="ARBA00024327"/>
    </source>
</evidence>
<comment type="cofactor">
    <cofactor evidence="14">
        <name>[4Fe-4S] cluster</name>
        <dbReference type="ChEBI" id="CHEBI:49883"/>
    </cofactor>
    <text evidence="14">Binds 1 [4Fe-4S] cluster per subunit.</text>
</comment>
<dbReference type="GO" id="GO:0019344">
    <property type="term" value="P:cysteine biosynthetic process"/>
    <property type="evidence" value="ECO:0007669"/>
    <property type="project" value="InterPro"/>
</dbReference>
<dbReference type="EC" id="1.8.4.10" evidence="9 14"/>
<dbReference type="Gene3D" id="3.40.50.620">
    <property type="entry name" value="HUPs"/>
    <property type="match status" value="1"/>
</dbReference>
<dbReference type="NCBIfam" id="TIGR02055">
    <property type="entry name" value="APS_reductase"/>
    <property type="match status" value="1"/>
</dbReference>
<dbReference type="GO" id="GO:0046872">
    <property type="term" value="F:metal ion binding"/>
    <property type="evidence" value="ECO:0007669"/>
    <property type="project" value="UniProtKB-KW"/>
</dbReference>
<feature type="compositionally biased region" description="Polar residues" evidence="15">
    <location>
        <begin position="241"/>
        <end position="257"/>
    </location>
</feature>
<dbReference type="PANTHER" id="PTHR46482:SF9">
    <property type="entry name" value="5'-ADENYLYLSULFATE REDUCTASE 1, CHLOROPLASTIC"/>
    <property type="match status" value="1"/>
</dbReference>
<evidence type="ECO:0000256" key="5">
    <source>
        <dbReference type="ARBA" id="ARBA00023004"/>
    </source>
</evidence>
<keyword evidence="2 14" id="KW-0963">Cytoplasm</keyword>
<evidence type="ECO:0000256" key="6">
    <source>
        <dbReference type="ARBA" id="ARBA00023014"/>
    </source>
</evidence>
<proteinExistence type="inferred from homology"/>
<feature type="binding site" evidence="14">
    <location>
        <position position="205"/>
    </location>
    <ligand>
        <name>[4Fe-4S] cluster</name>
        <dbReference type="ChEBI" id="CHEBI:49883"/>
    </ligand>
</feature>
<dbReference type="GO" id="GO:0004604">
    <property type="term" value="F:phosphoadenylyl-sulfate reductase (thioredoxin) activity"/>
    <property type="evidence" value="ECO:0007669"/>
    <property type="project" value="UniProtKB-UniRule"/>
</dbReference>
<evidence type="ECO:0000313" key="18">
    <source>
        <dbReference type="Proteomes" id="UP000587070"/>
    </source>
</evidence>
<keyword evidence="3 14" id="KW-0479">Metal-binding</keyword>
<keyword evidence="6 14" id="KW-0411">Iron-sulfur</keyword>
<feature type="domain" description="Phosphoadenosine phosphosulphate reductase" evidence="16">
    <location>
        <begin position="37"/>
        <end position="211"/>
    </location>
</feature>
<dbReference type="GO" id="GO:0070814">
    <property type="term" value="P:hydrogen sulfide biosynthetic process"/>
    <property type="evidence" value="ECO:0007669"/>
    <property type="project" value="UniProtKB-UniRule"/>
</dbReference>
<dbReference type="InterPro" id="IPR014729">
    <property type="entry name" value="Rossmann-like_a/b/a_fold"/>
</dbReference>
<evidence type="ECO:0000256" key="7">
    <source>
        <dbReference type="ARBA" id="ARBA00024298"/>
    </source>
</evidence>
<evidence type="ECO:0000256" key="15">
    <source>
        <dbReference type="SAM" id="MobiDB-lite"/>
    </source>
</evidence>
<comment type="catalytic activity">
    <reaction evidence="13 14">
        <text>[thioredoxin]-disulfide + sulfite + AMP + 2 H(+) = adenosine 5'-phosphosulfate + [thioredoxin]-dithiol</text>
        <dbReference type="Rhea" id="RHEA:21976"/>
        <dbReference type="Rhea" id="RHEA-COMP:10698"/>
        <dbReference type="Rhea" id="RHEA-COMP:10700"/>
        <dbReference type="ChEBI" id="CHEBI:15378"/>
        <dbReference type="ChEBI" id="CHEBI:17359"/>
        <dbReference type="ChEBI" id="CHEBI:29950"/>
        <dbReference type="ChEBI" id="CHEBI:50058"/>
        <dbReference type="ChEBI" id="CHEBI:58243"/>
        <dbReference type="ChEBI" id="CHEBI:456215"/>
        <dbReference type="EC" id="1.8.4.10"/>
    </reaction>
</comment>
<keyword evidence="18" id="KW-1185">Reference proteome</keyword>
<dbReference type="SUPFAM" id="SSF52402">
    <property type="entry name" value="Adenine nucleotide alpha hydrolases-like"/>
    <property type="match status" value="1"/>
</dbReference>
<evidence type="ECO:0000256" key="11">
    <source>
        <dbReference type="ARBA" id="ARBA00030894"/>
    </source>
</evidence>
<comment type="subcellular location">
    <subcellularLocation>
        <location evidence="14">Cytoplasm</location>
    </subcellularLocation>
</comment>
<evidence type="ECO:0000256" key="4">
    <source>
        <dbReference type="ARBA" id="ARBA00023002"/>
    </source>
</evidence>
<dbReference type="GO" id="GO:0005737">
    <property type="term" value="C:cytoplasm"/>
    <property type="evidence" value="ECO:0007669"/>
    <property type="project" value="UniProtKB-SubCell"/>
</dbReference>
<accession>A0A840FZQ4</accession>
<dbReference type="InterPro" id="IPR002500">
    <property type="entry name" value="PAPS_reduct_dom"/>
</dbReference>
<name>A0A840FZQ4_RHOTE</name>
<evidence type="ECO:0000256" key="10">
    <source>
        <dbReference type="ARBA" id="ARBA00029514"/>
    </source>
</evidence>
<feature type="active site" description="Nucleophile; cysteine thiosulfonate intermediate" evidence="14">
    <location>
        <position position="233"/>
    </location>
</feature>
<evidence type="ECO:0000256" key="1">
    <source>
        <dbReference type="ARBA" id="ARBA00009732"/>
    </source>
</evidence>
<dbReference type="AlphaFoldDB" id="A0A840FZQ4"/>
<dbReference type="GO" id="GO:0019379">
    <property type="term" value="P:sulfate assimilation, phosphoadenylyl sulfate reduction by phosphoadenylyl-sulfate reductase (thioredoxin)"/>
    <property type="evidence" value="ECO:0007669"/>
    <property type="project" value="UniProtKB-UniRule"/>
</dbReference>
<dbReference type="PANTHER" id="PTHR46482">
    <property type="entry name" value="5'-ADENYLYLSULFATE REDUCTASE 3, CHLOROPLASTIC"/>
    <property type="match status" value="1"/>
</dbReference>
<feature type="binding site" evidence="14">
    <location>
        <position position="208"/>
    </location>
    <ligand>
        <name>[4Fe-4S] cluster</name>
        <dbReference type="ChEBI" id="CHEBI:49883"/>
    </ligand>
</feature>
<keyword evidence="4 14" id="KW-0560">Oxidoreductase</keyword>
<feature type="region of interest" description="Disordered" evidence="15">
    <location>
        <begin position="236"/>
        <end position="257"/>
    </location>
</feature>
<evidence type="ECO:0000313" key="17">
    <source>
        <dbReference type="EMBL" id="MBB4247607.1"/>
    </source>
</evidence>
<feature type="binding site" evidence="14">
    <location>
        <position position="122"/>
    </location>
    <ligand>
        <name>[4Fe-4S] cluster</name>
        <dbReference type="ChEBI" id="CHEBI:49883"/>
    </ligand>
</feature>
<evidence type="ECO:0000256" key="9">
    <source>
        <dbReference type="ARBA" id="ARBA00024386"/>
    </source>
</evidence>
<sequence>MKRPDYRGDAELVARVDQRSAEALALLREIAHDFAPAVFASSLGVEDMVLTDLIAREQLPIGIFTLDTGRLPEETYTLLDTTRRHFGLPVAVHFPQREALEAWVDEHGINAFYDSVEQRRACCRLRKVEPLGRALAGAKAWITGQRAEQSVTRAGLALREEDAAHGIAKFNPLTAWSEREVWAYVQLHEVPYNALHDRFYPSIGCAPCTRAVSAGEDVRAGRWWWENAEVRECGLHPGSHAASSADVSPISPGNKTR</sequence>
<dbReference type="GO" id="GO:0043866">
    <property type="term" value="F:adenylyl-sulfate reductase (thioredoxin) activity"/>
    <property type="evidence" value="ECO:0007669"/>
    <property type="project" value="UniProtKB-EC"/>
</dbReference>
<dbReference type="GO" id="GO:0051539">
    <property type="term" value="F:4 iron, 4 sulfur cluster binding"/>
    <property type="evidence" value="ECO:0007669"/>
    <property type="project" value="UniProtKB-UniRule"/>
</dbReference>
<comment type="function">
    <text evidence="7 14">Catalyzes the formation of sulfite from adenosine 5'-phosphosulfate (APS) using thioredoxin as an electron donor.</text>
</comment>
<dbReference type="PIRSF" id="PIRSF000857">
    <property type="entry name" value="PAPS_reductase"/>
    <property type="match status" value="1"/>
</dbReference>
<dbReference type="RefSeq" id="WP_153116525.1">
    <property type="nucleotide sequence ID" value="NZ_JACIGE010000006.1"/>
</dbReference>
<evidence type="ECO:0000256" key="3">
    <source>
        <dbReference type="ARBA" id="ARBA00022723"/>
    </source>
</evidence>
<dbReference type="Pfam" id="PF01507">
    <property type="entry name" value="PAPS_reduct"/>
    <property type="match status" value="1"/>
</dbReference>
<dbReference type="InterPro" id="IPR011798">
    <property type="entry name" value="APS_reductase"/>
</dbReference>
<evidence type="ECO:0000256" key="13">
    <source>
        <dbReference type="ARBA" id="ARBA00048441"/>
    </source>
</evidence>
<comment type="similarity">
    <text evidence="1 14">Belongs to the PAPS reductase family. CysH subfamily.</text>
</comment>
<dbReference type="EMBL" id="JACIGE010000006">
    <property type="protein sequence ID" value="MBB4247607.1"/>
    <property type="molecule type" value="Genomic_DNA"/>
</dbReference>
<feature type="binding site" evidence="14">
    <location>
        <position position="123"/>
    </location>
    <ligand>
        <name>[4Fe-4S] cluster</name>
        <dbReference type="ChEBI" id="CHEBI:49883"/>
    </ligand>
</feature>
<dbReference type="Proteomes" id="UP000587070">
    <property type="component" value="Unassembled WGS sequence"/>
</dbReference>
<protein>
    <recommendedName>
        <fullName evidence="10 14">Adenosine 5'-phosphosulfate reductase</fullName>
        <shortName evidence="14">APS reductase</shortName>
        <ecNumber evidence="9 14">1.8.4.10</ecNumber>
    </recommendedName>
    <alternativeName>
        <fullName evidence="12 14">5'-adenylylsulfate reductase</fullName>
    </alternativeName>
    <alternativeName>
        <fullName evidence="11 14">Thioredoxin-dependent 5'-adenylylsulfate reductase</fullName>
    </alternativeName>
</protein>
<evidence type="ECO:0000259" key="16">
    <source>
        <dbReference type="Pfam" id="PF01507"/>
    </source>
</evidence>
<organism evidence="17 18">
    <name type="scientific">Rhodocyclus tenuis</name>
    <name type="common">Rhodospirillum tenue</name>
    <dbReference type="NCBI Taxonomy" id="1066"/>
    <lineage>
        <taxon>Bacteria</taxon>
        <taxon>Pseudomonadati</taxon>
        <taxon>Pseudomonadota</taxon>
        <taxon>Betaproteobacteria</taxon>
        <taxon>Rhodocyclales</taxon>
        <taxon>Rhodocyclaceae</taxon>
        <taxon>Rhodocyclus</taxon>
    </lineage>
</organism>